<reference evidence="1 2" key="1">
    <citation type="submission" date="2019-10" db="EMBL/GenBank/DDBJ databases">
        <title>Genome sequence of Phaeocystidibacter marisrubri JCM30614 (type strain).</title>
        <authorList>
            <person name="Bowman J.P."/>
        </authorList>
    </citation>
    <scope>NUCLEOTIDE SEQUENCE [LARGE SCALE GENOMIC DNA]</scope>
    <source>
        <strain evidence="1 2">JCM 30614</strain>
    </source>
</reference>
<protein>
    <submittedName>
        <fullName evidence="1">Uncharacterized protein</fullName>
    </submittedName>
</protein>
<comment type="caution">
    <text evidence="1">The sequence shown here is derived from an EMBL/GenBank/DDBJ whole genome shotgun (WGS) entry which is preliminary data.</text>
</comment>
<proteinExistence type="predicted"/>
<dbReference type="AlphaFoldDB" id="A0A6L3ZIT6"/>
<dbReference type="EMBL" id="WBVQ01000001">
    <property type="protein sequence ID" value="KAB2817922.1"/>
    <property type="molecule type" value="Genomic_DNA"/>
</dbReference>
<gene>
    <name evidence="1" type="ORF">F8C82_05825</name>
</gene>
<evidence type="ECO:0000313" key="1">
    <source>
        <dbReference type="EMBL" id="KAB2817922.1"/>
    </source>
</evidence>
<sequence length="167" mass="19486">MPKPVTRLLFICLLLPTLTQAQKLRDLYDISNGLMTTLTSAVDVSDSLFISIEEYHRLIDRQPLNAAERSQYKSEVNDFYPDQQAEFLQSIKELQKIYVSEINRGVSIEMDTVRFKEVRGTANIFEVQIEVVFKDDEGNRSYLYIDTMAASVRRRWSFISPIEEEYE</sequence>
<accession>A0A6L3ZIT6</accession>
<evidence type="ECO:0000313" key="2">
    <source>
        <dbReference type="Proteomes" id="UP000484164"/>
    </source>
</evidence>
<name>A0A6L3ZIT6_9FLAO</name>
<dbReference type="RefSeq" id="WP_151692610.1">
    <property type="nucleotide sequence ID" value="NZ_BMGX01000002.1"/>
</dbReference>
<dbReference type="OrthoDB" id="9852705at2"/>
<dbReference type="Proteomes" id="UP000484164">
    <property type="component" value="Unassembled WGS sequence"/>
</dbReference>
<organism evidence="1 2">
    <name type="scientific">Phaeocystidibacter marisrubri</name>
    <dbReference type="NCBI Taxonomy" id="1577780"/>
    <lineage>
        <taxon>Bacteria</taxon>
        <taxon>Pseudomonadati</taxon>
        <taxon>Bacteroidota</taxon>
        <taxon>Flavobacteriia</taxon>
        <taxon>Flavobacteriales</taxon>
        <taxon>Phaeocystidibacteraceae</taxon>
        <taxon>Phaeocystidibacter</taxon>
    </lineage>
</organism>
<keyword evidence="2" id="KW-1185">Reference proteome</keyword>